<dbReference type="OrthoDB" id="5984008at2759"/>
<evidence type="ECO:0000256" key="1">
    <source>
        <dbReference type="ARBA" id="ARBA00004651"/>
    </source>
</evidence>
<dbReference type="FunFam" id="1.10.287.70:FF:000191">
    <property type="entry name" value="Glutamate receptor ionotropic, NMDA 3A"/>
    <property type="match status" value="1"/>
</dbReference>
<dbReference type="Pfam" id="PF01094">
    <property type="entry name" value="ANF_receptor"/>
    <property type="match status" value="1"/>
</dbReference>
<evidence type="ECO:0000256" key="8">
    <source>
        <dbReference type="ARBA" id="ARBA00023054"/>
    </source>
</evidence>
<keyword evidence="5 21" id="KW-0812">Transmembrane</keyword>
<feature type="site" description="Interaction with the cone snail toxin Con-ikot-ikot" evidence="18">
    <location>
        <position position="518"/>
    </location>
</feature>
<feature type="transmembrane region" description="Helical" evidence="21">
    <location>
        <begin position="594"/>
        <end position="615"/>
    </location>
</feature>
<dbReference type="Pfam" id="PF10613">
    <property type="entry name" value="Lig_chan-Glu_bd"/>
    <property type="match status" value="1"/>
</dbReference>
<sequence>MRPPLGMFAALLLATSSLLALTRGVSAVTINVAAVFDVGESPALMKNLNRGFSVLNRDILREVNVTLALVSLPVGEDELNISNSSRPSGSMDGAVRDFCAALERHRVVAALVVGSGAAARGVVMAAGAAAVPVIWARNDSNAPLYHQAMSAFEVHVDASWSEVSAAIRRLLLAAHWHSYSVVSDATPGAAAVRAALAPPAASSSVVLRSEASPVAVFHRLAELQRATRGVVVLLADATVAATVLRQAHRLHMLSSDWVWLMVDTAGVASAVHDDLPLGMLSLRPKPARLHLKQTLRALLKTLALVMKKAVTRTWLPMDTAGGTPDLRPSCYRTTGRQTRFANKFVRELRGAVDSALAGESADPEVAPLASAFDLLNLVAPEQGDELAWRSVGNVTGRKVSLETIVWPGGDIVGPSPGGRSVFRVVTALAPPFVMEGLLEDGQCLRGLKCHRVPPHVGAHQDNLTLLFSWEPEEELTADHPLRPTCCYGLSMDLLENVAQELEFDFHLYLVSDGFYGSRVWSKDEQRQRWNGIIGDLVSGAAHMSFAALSVTSARSEVVDYSTPYYYSGISLLVAPNQNNEIPLLAFLLPFSPELWVAIFTSLNVTAIAVAIYEWLSPFGLNPWGRQRSKNFSLSSALWVMWGLLCGHLVAFKAPKSWPNKFLINIWGGFSVIFVASYTANIAALIAGHFFQNSPSYHDRSLLSQRVGSARSSVSEYYVQTSNQPLWEHMQQYTLRNLEEGVHRLRNGSLDMLIGDTPVLDYYRANDPGCKLQAYGDPISHDMYAIGTNKGFPLKDSISAVIAKYASNGYLDILQEKWYGGLPCFRLENNMVQPRPLGVTAVAGVFLLLGLGMLVGLLILIVEHVFYRNFLPSLRSKPKGTVWRSRNVMFFSQKLYRFINCVELVSPHHAARELMHTLRQGHITSLFQKSVKRKEHEQRRRRKSKAQFFEMIQEIRRVQAEERDLGVTPSSLTSPVSEIETCDLTSLKTPASELPPAPVTAAVEEAAPQPFLRPRLPEENSQTGSRLAQFRQDSLEQQVPSSIRHRRGGNVRPASQEIEEQLSTAEWQLRETELRRQLTQALREKDELRDRLRILERRIKEPP</sequence>
<feature type="binding site" evidence="17">
    <location>
        <position position="755"/>
    </location>
    <ligand>
        <name>L-glutamate</name>
        <dbReference type="ChEBI" id="CHEBI:29985"/>
    </ligand>
</feature>
<feature type="domain" description="Ionotropic glutamate receptor C-terminal" evidence="23">
    <location>
        <begin position="464"/>
        <end position="820"/>
    </location>
</feature>
<evidence type="ECO:0000256" key="18">
    <source>
        <dbReference type="PIRSR" id="PIRSR601508-2"/>
    </source>
</evidence>
<dbReference type="GO" id="GO:0015276">
    <property type="term" value="F:ligand-gated monoatomic ion channel activity"/>
    <property type="evidence" value="ECO:0007669"/>
    <property type="project" value="InterPro"/>
</dbReference>
<dbReference type="Gene3D" id="3.40.190.10">
    <property type="entry name" value="Periplasmic binding protein-like II"/>
    <property type="match status" value="1"/>
</dbReference>
<comment type="caution">
    <text evidence="25">The sequence shown here is derived from an EMBL/GenBank/DDBJ whole genome shotgun (WGS) entry which is preliminary data.</text>
</comment>
<dbReference type="Gene3D" id="3.40.50.2300">
    <property type="match status" value="1"/>
</dbReference>
<comment type="similarity">
    <text evidence="2">Belongs to the glutamate-gated ion channel (TC 1.A.10.1) family.</text>
</comment>
<dbReference type="Proteomes" id="UP000494165">
    <property type="component" value="Unassembled WGS sequence"/>
</dbReference>
<dbReference type="GO" id="GO:0045211">
    <property type="term" value="C:postsynaptic membrane"/>
    <property type="evidence" value="ECO:0007669"/>
    <property type="project" value="UniProtKB-SubCell"/>
</dbReference>
<feature type="transmembrane region" description="Helical" evidence="21">
    <location>
        <begin position="665"/>
        <end position="690"/>
    </location>
</feature>
<dbReference type="FunFam" id="3.40.190.10:FF:000078">
    <property type="entry name" value="glutamate receptor ionotropic, NMDA 3B"/>
    <property type="match status" value="1"/>
</dbReference>
<feature type="domain" description="Ionotropic glutamate receptor L-glutamate and glycine-binding" evidence="24">
    <location>
        <begin position="480"/>
        <end position="538"/>
    </location>
</feature>
<protein>
    <recommendedName>
        <fullName evidence="27">Ionotropic glutamate receptor C-terminal domain-containing protein</fullName>
    </recommendedName>
</protein>
<dbReference type="Gene3D" id="1.10.287.70">
    <property type="match status" value="1"/>
</dbReference>
<feature type="disulfide bond" evidence="19">
    <location>
        <begin position="769"/>
        <end position="823"/>
    </location>
</feature>
<feature type="region of interest" description="Disordered" evidence="20">
    <location>
        <begin position="1012"/>
        <end position="1055"/>
    </location>
</feature>
<evidence type="ECO:0000259" key="24">
    <source>
        <dbReference type="SMART" id="SM00918"/>
    </source>
</evidence>
<feature type="transmembrane region" description="Helical" evidence="21">
    <location>
        <begin position="636"/>
        <end position="653"/>
    </location>
</feature>
<dbReference type="Pfam" id="PF00060">
    <property type="entry name" value="Lig_chan"/>
    <property type="match status" value="1"/>
</dbReference>
<evidence type="ECO:0000256" key="9">
    <source>
        <dbReference type="ARBA" id="ARBA00023065"/>
    </source>
</evidence>
<keyword evidence="9" id="KW-0406">Ion transport</keyword>
<evidence type="ECO:0000256" key="5">
    <source>
        <dbReference type="ARBA" id="ARBA00022692"/>
    </source>
</evidence>
<keyword evidence="13" id="KW-0628">Postsynaptic cell membrane</keyword>
<dbReference type="SMART" id="SM00918">
    <property type="entry name" value="Lig_chan-Glu_bd"/>
    <property type="match status" value="1"/>
</dbReference>
<dbReference type="InterPro" id="IPR015683">
    <property type="entry name" value="Ionotropic_Glu_rcpt"/>
</dbReference>
<evidence type="ECO:0000313" key="25">
    <source>
        <dbReference type="EMBL" id="CAB3374154.1"/>
    </source>
</evidence>
<evidence type="ECO:0000256" key="19">
    <source>
        <dbReference type="PIRSR" id="PIRSR601508-3"/>
    </source>
</evidence>
<keyword evidence="4" id="KW-1003">Cell membrane</keyword>
<evidence type="ECO:0000259" key="23">
    <source>
        <dbReference type="SMART" id="SM00079"/>
    </source>
</evidence>
<dbReference type="InterPro" id="IPR001508">
    <property type="entry name" value="Iono_Glu_rcpt_met"/>
</dbReference>
<comment type="subcellular location">
    <subcellularLocation>
        <location evidence="1">Cell membrane</location>
        <topology evidence="1">Multi-pass membrane protein</topology>
    </subcellularLocation>
    <subcellularLocation>
        <location evidence="16">Postsynaptic cell membrane</location>
    </subcellularLocation>
</comment>
<dbReference type="EMBL" id="CADEPI010000094">
    <property type="protein sequence ID" value="CAB3374154.1"/>
    <property type="molecule type" value="Genomic_DNA"/>
</dbReference>
<keyword evidence="14" id="KW-1071">Ligand-gated ion channel</keyword>
<dbReference type="SUPFAM" id="SSF53850">
    <property type="entry name" value="Periplasmic binding protein-like II"/>
    <property type="match status" value="1"/>
</dbReference>
<feature type="site" description="Interaction with the cone snail toxin Con-ikot-ikot" evidence="18">
    <location>
        <position position="803"/>
    </location>
</feature>
<feature type="transmembrane region" description="Helical" evidence="21">
    <location>
        <begin position="836"/>
        <end position="861"/>
    </location>
</feature>
<keyword evidence="10 21" id="KW-0472">Membrane</keyword>
<dbReference type="InterPro" id="IPR019594">
    <property type="entry name" value="Glu/Gly-bd"/>
</dbReference>
<dbReference type="AlphaFoldDB" id="A0A8S1D1D8"/>
<dbReference type="PANTHER" id="PTHR18966">
    <property type="entry name" value="IONOTROPIC GLUTAMATE RECEPTOR"/>
    <property type="match status" value="1"/>
</dbReference>
<keyword evidence="19" id="KW-1015">Disulfide bond</keyword>
<reference evidence="25 26" key="1">
    <citation type="submission" date="2020-04" db="EMBL/GenBank/DDBJ databases">
        <authorList>
            <person name="Alioto T."/>
            <person name="Alioto T."/>
            <person name="Gomez Garrido J."/>
        </authorList>
    </citation>
    <scope>NUCLEOTIDE SEQUENCE [LARGE SCALE GENOMIC DNA]</scope>
</reference>
<evidence type="ECO:0000256" key="17">
    <source>
        <dbReference type="PIRSR" id="PIRSR601508-1"/>
    </source>
</evidence>
<evidence type="ECO:0000256" key="6">
    <source>
        <dbReference type="ARBA" id="ARBA00022989"/>
    </source>
</evidence>
<keyword evidence="8" id="KW-0175">Coiled coil</keyword>
<accession>A0A8S1D1D8</accession>
<gene>
    <name evidence="25" type="ORF">CLODIP_2_CD10518</name>
</gene>
<dbReference type="PRINTS" id="PR00177">
    <property type="entry name" value="NMDARECEPTOR"/>
</dbReference>
<evidence type="ECO:0000256" key="4">
    <source>
        <dbReference type="ARBA" id="ARBA00022475"/>
    </source>
</evidence>
<keyword evidence="15" id="KW-0407">Ion channel</keyword>
<keyword evidence="11" id="KW-0675">Receptor</keyword>
<dbReference type="SMART" id="SM00079">
    <property type="entry name" value="PBPe"/>
    <property type="match status" value="1"/>
</dbReference>
<evidence type="ECO:0000256" key="3">
    <source>
        <dbReference type="ARBA" id="ARBA00022448"/>
    </source>
</evidence>
<evidence type="ECO:0000256" key="2">
    <source>
        <dbReference type="ARBA" id="ARBA00008685"/>
    </source>
</evidence>
<evidence type="ECO:0000256" key="15">
    <source>
        <dbReference type="ARBA" id="ARBA00023303"/>
    </source>
</evidence>
<evidence type="ECO:0000256" key="12">
    <source>
        <dbReference type="ARBA" id="ARBA00023180"/>
    </source>
</evidence>
<feature type="chain" id="PRO_5035780423" description="Ionotropic glutamate receptor C-terminal domain-containing protein" evidence="22">
    <location>
        <begin position="28"/>
        <end position="1102"/>
    </location>
</feature>
<evidence type="ECO:0000256" key="20">
    <source>
        <dbReference type="SAM" id="MobiDB-lite"/>
    </source>
</evidence>
<keyword evidence="7" id="KW-0770">Synapse</keyword>
<feature type="compositionally biased region" description="Polar residues" evidence="20">
    <location>
        <begin position="1018"/>
        <end position="1040"/>
    </location>
</feature>
<feature type="binding site" evidence="17">
    <location>
        <position position="554"/>
    </location>
    <ligand>
        <name>L-glutamate</name>
        <dbReference type="ChEBI" id="CHEBI:29985"/>
    </ligand>
</feature>
<keyword evidence="3" id="KW-0813">Transport</keyword>
<evidence type="ECO:0000256" key="10">
    <source>
        <dbReference type="ARBA" id="ARBA00023136"/>
    </source>
</evidence>
<evidence type="ECO:0008006" key="27">
    <source>
        <dbReference type="Google" id="ProtNLM"/>
    </source>
</evidence>
<evidence type="ECO:0000313" key="26">
    <source>
        <dbReference type="Proteomes" id="UP000494165"/>
    </source>
</evidence>
<name>A0A8S1D1D8_9INSE</name>
<keyword evidence="22" id="KW-0732">Signal</keyword>
<dbReference type="FunFam" id="3.40.190.10:FF:000324">
    <property type="entry name" value="Predicted protein"/>
    <property type="match status" value="1"/>
</dbReference>
<evidence type="ECO:0000256" key="16">
    <source>
        <dbReference type="ARBA" id="ARBA00034100"/>
    </source>
</evidence>
<evidence type="ECO:0000256" key="22">
    <source>
        <dbReference type="SAM" id="SignalP"/>
    </source>
</evidence>
<proteinExistence type="inferred from homology"/>
<dbReference type="InterPro" id="IPR001828">
    <property type="entry name" value="ANF_lig-bd_rcpt"/>
</dbReference>
<organism evidence="25 26">
    <name type="scientific">Cloeon dipterum</name>
    <dbReference type="NCBI Taxonomy" id="197152"/>
    <lineage>
        <taxon>Eukaryota</taxon>
        <taxon>Metazoa</taxon>
        <taxon>Ecdysozoa</taxon>
        <taxon>Arthropoda</taxon>
        <taxon>Hexapoda</taxon>
        <taxon>Insecta</taxon>
        <taxon>Pterygota</taxon>
        <taxon>Palaeoptera</taxon>
        <taxon>Ephemeroptera</taxon>
        <taxon>Pisciforma</taxon>
        <taxon>Baetidae</taxon>
        <taxon>Cloeon</taxon>
    </lineage>
</organism>
<keyword evidence="26" id="KW-1185">Reference proteome</keyword>
<dbReference type="InterPro" id="IPR028082">
    <property type="entry name" value="Peripla_BP_I"/>
</dbReference>
<feature type="signal peptide" evidence="22">
    <location>
        <begin position="1"/>
        <end position="27"/>
    </location>
</feature>
<evidence type="ECO:0000256" key="21">
    <source>
        <dbReference type="SAM" id="Phobius"/>
    </source>
</evidence>
<dbReference type="InterPro" id="IPR001320">
    <property type="entry name" value="Iontro_rcpt_C"/>
</dbReference>
<keyword evidence="6 21" id="KW-1133">Transmembrane helix</keyword>
<evidence type="ECO:0000256" key="11">
    <source>
        <dbReference type="ARBA" id="ARBA00023170"/>
    </source>
</evidence>
<evidence type="ECO:0000256" key="13">
    <source>
        <dbReference type="ARBA" id="ARBA00023257"/>
    </source>
</evidence>
<evidence type="ECO:0000256" key="7">
    <source>
        <dbReference type="ARBA" id="ARBA00023018"/>
    </source>
</evidence>
<dbReference type="GO" id="GO:0043226">
    <property type="term" value="C:organelle"/>
    <property type="evidence" value="ECO:0007669"/>
    <property type="project" value="UniProtKB-ARBA"/>
</dbReference>
<keyword evidence="12" id="KW-0325">Glycoprotein</keyword>
<feature type="binding site" evidence="17">
    <location>
        <position position="549"/>
    </location>
    <ligand>
        <name>L-glutamate</name>
        <dbReference type="ChEBI" id="CHEBI:29985"/>
    </ligand>
</feature>
<dbReference type="GO" id="GO:0038023">
    <property type="term" value="F:signaling receptor activity"/>
    <property type="evidence" value="ECO:0007669"/>
    <property type="project" value="InterPro"/>
</dbReference>
<feature type="binding site" evidence="17">
    <location>
        <position position="712"/>
    </location>
    <ligand>
        <name>L-glutamate</name>
        <dbReference type="ChEBI" id="CHEBI:29985"/>
    </ligand>
</feature>
<dbReference type="SUPFAM" id="SSF53822">
    <property type="entry name" value="Periplasmic binding protein-like I"/>
    <property type="match status" value="1"/>
</dbReference>
<evidence type="ECO:0000256" key="14">
    <source>
        <dbReference type="ARBA" id="ARBA00023286"/>
    </source>
</evidence>